<organism evidence="3 4">
    <name type="scientific">Dialister micraerophilus DSM 19965</name>
    <dbReference type="NCBI Taxonomy" id="888062"/>
    <lineage>
        <taxon>Bacteria</taxon>
        <taxon>Bacillati</taxon>
        <taxon>Bacillota</taxon>
        <taxon>Negativicutes</taxon>
        <taxon>Veillonellales</taxon>
        <taxon>Veillonellaceae</taxon>
        <taxon>Dialister</taxon>
    </lineage>
</organism>
<dbReference type="InterPro" id="IPR050742">
    <property type="entry name" value="Helicase_Restrict-Modif_Enz"/>
</dbReference>
<dbReference type="Proteomes" id="UP000003503">
    <property type="component" value="Unassembled WGS sequence"/>
</dbReference>
<dbReference type="GO" id="GO:0009007">
    <property type="term" value="F:site-specific DNA-methyltransferase (adenine-specific) activity"/>
    <property type="evidence" value="ECO:0007669"/>
    <property type="project" value="UniProtKB-EC"/>
</dbReference>
<sequence length="871" mass="102287">MMDTKFLYKTLDALKESGNLKDVPYFVESSLSSRINLRDYQKEAFQYFITYFENENLRKNKQVHTLFHMATGSGKTVIMAGLILYLYMHGYRNFIFFVNQTNILEKTKDNFLNALSSKYLFANELVYAGENIKINSVANFSHVSENSGDINICFLTTQKLHMDLSVPSENSLTYEDFENKKIVFISDESHHVNSATKKKTKSETEDENSWEYSVLRAFCANRDNIMLEFTATCNLKDKNVLAKYIDKMIYNYPLKEFRKSGYTKEFDNFRTNSTLWQRALMAIIMSEYRKYLFADAGVNVKPVVLFKSQIIKESKAFYVEFFEKLKNLSSTDIEELYTVGIGSLRNALDFFNQRDKTFAFLINSLQDSFDEEKCIIMNGNDDNTVKKQLLVNSLEDKDNNIRSVFAVDMLNEGWDVLNLFDIVRLYDTRQSGKKISPYTIREAQLIGRGARYCPFQLDCSQERFKRKYDYDLDNKYRILETMYFHSKDDSKYIAELNRALVESGMADEKPIIIKNILKASFMESDFYKKGVVFSNKRIPKDRSNITELEDNFKNKPYFYNVPDSQGKISNLFSVRLKKRQENGKSKVFKFSEIPYNILCGASECYRELRFNVLKEKYPHLKSVREFLTGEKYLGNNSLELCYSLDFTSRDIFNGLVKEAFSDISSRILNLKPEFEGSREFYPHKLSDIIRSKSIQLSHIDENGGKGESQNENSNEKYQMNLFNNSWFAFEDNYGTSEEKLFVKRFDQFIRPKIQEKQLNFYLIRNERVPELAIYSFANGNRFEPDFLLFIERKNNYGNDKNYQVYIEPKGELFFGKDNWKEKFLLEIEEKHEVLHNALTVNSDYTIIGIPFFNSKKSQEFEKALLEKIEKL</sequence>
<dbReference type="SUPFAM" id="SSF52540">
    <property type="entry name" value="P-loop containing nucleoside triphosphate hydrolases"/>
    <property type="match status" value="2"/>
</dbReference>
<accession>F2BWU2</accession>
<keyword evidence="3" id="KW-0808">Transferase</keyword>
<reference evidence="3 4" key="1">
    <citation type="submission" date="2011-02" db="EMBL/GenBank/DDBJ databases">
        <authorList>
            <person name="Muzny D."/>
            <person name="Qin X."/>
            <person name="Deng J."/>
            <person name="Jiang H."/>
            <person name="Liu Y."/>
            <person name="Qu J."/>
            <person name="Song X.-Z."/>
            <person name="Zhang L."/>
            <person name="Thornton R."/>
            <person name="Coyle M."/>
            <person name="Francisco L."/>
            <person name="Jackson L."/>
            <person name="Javaid M."/>
            <person name="Korchina V."/>
            <person name="Kovar C."/>
            <person name="Mata R."/>
            <person name="Mathew T."/>
            <person name="Ngo R."/>
            <person name="Nguyen L."/>
            <person name="Nguyen N."/>
            <person name="Okwuonu G."/>
            <person name="Ongeri F."/>
            <person name="Pham C."/>
            <person name="Simmons D."/>
            <person name="Wilczek-Boney K."/>
            <person name="Hale W."/>
            <person name="Jakkamsetti A."/>
            <person name="Pham P."/>
            <person name="Ruth R."/>
            <person name="San Lucas F."/>
            <person name="Warren J."/>
            <person name="Zhang J."/>
            <person name="Zhao Z."/>
            <person name="Zhou C."/>
            <person name="Zhu D."/>
            <person name="Lee S."/>
            <person name="Bess C."/>
            <person name="Blankenburg K."/>
            <person name="Forbes L."/>
            <person name="Fu Q."/>
            <person name="Gubbala S."/>
            <person name="Hirani K."/>
            <person name="Jayaseelan J.C."/>
            <person name="Lara F."/>
            <person name="Munidasa M."/>
            <person name="Palculict T."/>
            <person name="Patil S."/>
            <person name="Pu L.-L."/>
            <person name="Saada N."/>
            <person name="Tang L."/>
            <person name="Weissenberger G."/>
            <person name="Zhu Y."/>
            <person name="Hemphill L."/>
            <person name="Shang Y."/>
            <person name="Youmans B."/>
            <person name="Ayvaz T."/>
            <person name="Ross M."/>
            <person name="Santibanez J."/>
            <person name="Aqrawi P."/>
            <person name="Gross S."/>
            <person name="Joshi V."/>
            <person name="Fowler G."/>
            <person name="Nazareth L."/>
            <person name="Reid J."/>
            <person name="Worley K."/>
            <person name="Petrosino J."/>
            <person name="Highlander S."/>
            <person name="Gibbs R."/>
        </authorList>
    </citation>
    <scope>NUCLEOTIDE SEQUENCE [LARGE SCALE GENOMIC DNA]</scope>
    <source>
        <strain evidence="3 4">DSM 19965</strain>
    </source>
</reference>
<dbReference type="GO" id="GO:0005829">
    <property type="term" value="C:cytosol"/>
    <property type="evidence" value="ECO:0007669"/>
    <property type="project" value="TreeGrafter"/>
</dbReference>
<dbReference type="EC" id="2.1.1.72" evidence="3"/>
<dbReference type="GO" id="GO:0003677">
    <property type="term" value="F:DNA binding"/>
    <property type="evidence" value="ECO:0007669"/>
    <property type="project" value="InterPro"/>
</dbReference>
<dbReference type="HOGENOM" id="CLU_016957_0_0_9"/>
<keyword evidence="1" id="KW-0812">Transmembrane</keyword>
<dbReference type="STRING" id="888062.HMPREF9083_0660"/>
<dbReference type="AlphaFoldDB" id="F2BWU2"/>
<name>F2BWU2_9FIRM</name>
<dbReference type="InterPro" id="IPR027417">
    <property type="entry name" value="P-loop_NTPase"/>
</dbReference>
<dbReference type="GO" id="GO:0032259">
    <property type="term" value="P:methylation"/>
    <property type="evidence" value="ECO:0007669"/>
    <property type="project" value="UniProtKB-KW"/>
</dbReference>
<dbReference type="GO" id="GO:0016787">
    <property type="term" value="F:hydrolase activity"/>
    <property type="evidence" value="ECO:0007669"/>
    <property type="project" value="InterPro"/>
</dbReference>
<comment type="caution">
    <text evidence="3">The sequence shown here is derived from an EMBL/GenBank/DDBJ whole genome shotgun (WGS) entry which is preliminary data.</text>
</comment>
<feature type="transmembrane region" description="Helical" evidence="1">
    <location>
        <begin position="66"/>
        <end position="88"/>
    </location>
</feature>
<dbReference type="PROSITE" id="PS51192">
    <property type="entry name" value="HELICASE_ATP_BIND_1"/>
    <property type="match status" value="1"/>
</dbReference>
<dbReference type="Gene3D" id="3.40.50.300">
    <property type="entry name" value="P-loop containing nucleotide triphosphate hydrolases"/>
    <property type="match status" value="2"/>
</dbReference>
<evidence type="ECO:0000313" key="4">
    <source>
        <dbReference type="Proteomes" id="UP000003503"/>
    </source>
</evidence>
<proteinExistence type="predicted"/>
<protein>
    <submittedName>
        <fullName evidence="3">Type III restriction-modification enzyme</fullName>
        <ecNumber evidence="3">2.1.1.72</ecNumber>
    </submittedName>
</protein>
<gene>
    <name evidence="3" type="ORF">HMPREF9083_0660</name>
</gene>
<dbReference type="Pfam" id="PF04851">
    <property type="entry name" value="ResIII"/>
    <property type="match status" value="1"/>
</dbReference>
<dbReference type="PANTHER" id="PTHR47396:SF1">
    <property type="entry name" value="ATP-DEPENDENT HELICASE IRC3-RELATED"/>
    <property type="match status" value="1"/>
</dbReference>
<dbReference type="GO" id="GO:0005524">
    <property type="term" value="F:ATP binding"/>
    <property type="evidence" value="ECO:0007669"/>
    <property type="project" value="InterPro"/>
</dbReference>
<dbReference type="EMBL" id="AFBB01000012">
    <property type="protein sequence ID" value="EGF14209.1"/>
    <property type="molecule type" value="Genomic_DNA"/>
</dbReference>
<dbReference type="eggNOG" id="COG3421">
    <property type="taxonomic scope" value="Bacteria"/>
</dbReference>
<dbReference type="SMART" id="SM00487">
    <property type="entry name" value="DEXDc"/>
    <property type="match status" value="1"/>
</dbReference>
<evidence type="ECO:0000313" key="3">
    <source>
        <dbReference type="EMBL" id="EGF14209.1"/>
    </source>
</evidence>
<evidence type="ECO:0000259" key="2">
    <source>
        <dbReference type="PROSITE" id="PS51192"/>
    </source>
</evidence>
<dbReference type="InterPro" id="IPR006935">
    <property type="entry name" value="Helicase/UvrB_N"/>
</dbReference>
<feature type="domain" description="Helicase ATP-binding" evidence="2">
    <location>
        <begin position="56"/>
        <end position="251"/>
    </location>
</feature>
<keyword evidence="1" id="KW-0472">Membrane</keyword>
<evidence type="ECO:0000256" key="1">
    <source>
        <dbReference type="SAM" id="Phobius"/>
    </source>
</evidence>
<keyword evidence="1" id="KW-1133">Transmembrane helix</keyword>
<dbReference type="InterPro" id="IPR014001">
    <property type="entry name" value="Helicase_ATP-bd"/>
</dbReference>
<keyword evidence="4" id="KW-1185">Reference proteome</keyword>
<keyword evidence="3" id="KW-0489">Methyltransferase</keyword>
<dbReference type="CDD" id="cd18785">
    <property type="entry name" value="SF2_C"/>
    <property type="match status" value="1"/>
</dbReference>
<dbReference type="PANTHER" id="PTHR47396">
    <property type="entry name" value="TYPE I RESTRICTION ENZYME ECOKI R PROTEIN"/>
    <property type="match status" value="1"/>
</dbReference>